<evidence type="ECO:0000313" key="2">
    <source>
        <dbReference type="Proteomes" id="UP000245918"/>
    </source>
</evidence>
<proteinExistence type="predicted"/>
<dbReference type="EMBL" id="CP084506">
    <property type="protein sequence ID" value="UCP99173.1"/>
    <property type="molecule type" value="Genomic_DNA"/>
</dbReference>
<protein>
    <submittedName>
        <fullName evidence="1">DUF2334 domain-containing protein</fullName>
    </submittedName>
</protein>
<reference evidence="1" key="1">
    <citation type="submission" date="2021-09" db="EMBL/GenBank/DDBJ databases">
        <title>Comparative genomics of Edwardsiella genus reveals species-based diversity.</title>
        <authorList>
            <person name="Tekedar H.C."/>
            <person name="Kumru S."/>
            <person name="Waldbieser G.C."/>
            <person name="Reichley S.R."/>
            <person name="Lawrence M.L."/>
            <person name="Griffin M.J."/>
        </authorList>
    </citation>
    <scope>NUCLEOTIDE SEQUENCE</scope>
    <source>
        <strain evidence="1">ATCC 15947</strain>
    </source>
</reference>
<organism evidence="1 2">
    <name type="scientific">Edwardsiella tarda ATCC 15947 = NBRC 105688</name>
    <dbReference type="NCBI Taxonomy" id="667121"/>
    <lineage>
        <taxon>Bacteria</taxon>
        <taxon>Pseudomonadati</taxon>
        <taxon>Pseudomonadota</taxon>
        <taxon>Gammaproteobacteria</taxon>
        <taxon>Enterobacterales</taxon>
        <taxon>Hafniaceae</taxon>
        <taxon>Edwardsiella</taxon>
    </lineage>
</organism>
<keyword evidence="2" id="KW-1185">Reference proteome</keyword>
<dbReference type="Proteomes" id="UP000245918">
    <property type="component" value="Chromosome"/>
</dbReference>
<name>A0AC61TF83_EDWTA</name>
<gene>
    <name evidence="1" type="ORF">DCL27_10830</name>
</gene>
<accession>A0AC61TF83</accession>
<sequence>MRQKFILRFDDLSPYHDKLKWEQIESFLIENNVRPIIAIIPDNKDENTMFNSYDNDFWCRVKRLQSLGWSIALHGYQHLLKECHGSIVKINTYGEICDSSYEEQKLKIKTGLSILESHGVNAKLYCAPAHSFDRNTLKALLDSGIKTITDGFFLKQGYSKKYNLTFIPQQLWRFRRLPIGVYTICYHHNSMSDADIYKFKQDVINNIDNIISADSLSDRRLNIFDYIFSFVWTRMLIIKNKLAKYK</sequence>
<evidence type="ECO:0000313" key="1">
    <source>
        <dbReference type="EMBL" id="UCP99173.1"/>
    </source>
</evidence>